<evidence type="ECO:0000256" key="1">
    <source>
        <dbReference type="SAM" id="MobiDB-lite"/>
    </source>
</evidence>
<sequence>MVMHSLWYVIVVHLFGAEEEEFVCCLRLSVGRRRLYFISVPREQSTPPTYKRNHNERARASPPRTPAYGPAPRPPSRPHTAPPRAPNRWSLPRQAPSFTLLLRATTDQPRTDQGVSQSHTRNHHRSFPPPPNIQSLYHAGLY</sequence>
<dbReference type="AlphaFoldDB" id="A0A9D4R1J0"/>
<evidence type="ECO:0008006" key="5">
    <source>
        <dbReference type="Google" id="ProtNLM"/>
    </source>
</evidence>
<protein>
    <recommendedName>
        <fullName evidence="5">Secreted protein</fullName>
    </recommendedName>
</protein>
<dbReference type="Proteomes" id="UP000828390">
    <property type="component" value="Unassembled WGS sequence"/>
</dbReference>
<gene>
    <name evidence="3" type="ORF">DPMN_093211</name>
</gene>
<feature type="compositionally biased region" description="Pro residues" evidence="1">
    <location>
        <begin position="63"/>
        <end position="85"/>
    </location>
</feature>
<comment type="caution">
    <text evidence="3">The sequence shown here is derived from an EMBL/GenBank/DDBJ whole genome shotgun (WGS) entry which is preliminary data.</text>
</comment>
<reference evidence="3" key="2">
    <citation type="submission" date="2020-11" db="EMBL/GenBank/DDBJ databases">
        <authorList>
            <person name="McCartney M.A."/>
            <person name="Auch B."/>
            <person name="Kono T."/>
            <person name="Mallez S."/>
            <person name="Becker A."/>
            <person name="Gohl D.M."/>
            <person name="Silverstein K.A.T."/>
            <person name="Koren S."/>
            <person name="Bechman K.B."/>
            <person name="Herman A."/>
            <person name="Abrahante J.E."/>
            <person name="Garbe J."/>
        </authorList>
    </citation>
    <scope>NUCLEOTIDE SEQUENCE</scope>
    <source>
        <strain evidence="3">Duluth1</strain>
        <tissue evidence="3">Whole animal</tissue>
    </source>
</reference>
<evidence type="ECO:0000313" key="3">
    <source>
        <dbReference type="EMBL" id="KAH3850738.1"/>
    </source>
</evidence>
<dbReference type="EMBL" id="JAIWYP010000003">
    <property type="protein sequence ID" value="KAH3850738.1"/>
    <property type="molecule type" value="Genomic_DNA"/>
</dbReference>
<reference evidence="3" key="1">
    <citation type="journal article" date="2019" name="bioRxiv">
        <title>The Genome of the Zebra Mussel, Dreissena polymorpha: A Resource for Invasive Species Research.</title>
        <authorList>
            <person name="McCartney M.A."/>
            <person name="Auch B."/>
            <person name="Kono T."/>
            <person name="Mallez S."/>
            <person name="Zhang Y."/>
            <person name="Obille A."/>
            <person name="Becker A."/>
            <person name="Abrahante J.E."/>
            <person name="Garbe J."/>
            <person name="Badalamenti J.P."/>
            <person name="Herman A."/>
            <person name="Mangelson H."/>
            <person name="Liachko I."/>
            <person name="Sullivan S."/>
            <person name="Sone E.D."/>
            <person name="Koren S."/>
            <person name="Silverstein K.A.T."/>
            <person name="Beckman K.B."/>
            <person name="Gohl D.M."/>
        </authorList>
    </citation>
    <scope>NUCLEOTIDE SEQUENCE</scope>
    <source>
        <strain evidence="3">Duluth1</strain>
        <tissue evidence="3">Whole animal</tissue>
    </source>
</reference>
<feature type="chain" id="PRO_5039433577" description="Secreted protein" evidence="2">
    <location>
        <begin position="18"/>
        <end position="142"/>
    </location>
</feature>
<feature type="compositionally biased region" description="Polar residues" evidence="1">
    <location>
        <begin position="105"/>
        <end position="119"/>
    </location>
</feature>
<feature type="signal peptide" evidence="2">
    <location>
        <begin position="1"/>
        <end position="17"/>
    </location>
</feature>
<proteinExistence type="predicted"/>
<organism evidence="3 4">
    <name type="scientific">Dreissena polymorpha</name>
    <name type="common">Zebra mussel</name>
    <name type="synonym">Mytilus polymorpha</name>
    <dbReference type="NCBI Taxonomy" id="45954"/>
    <lineage>
        <taxon>Eukaryota</taxon>
        <taxon>Metazoa</taxon>
        <taxon>Spiralia</taxon>
        <taxon>Lophotrochozoa</taxon>
        <taxon>Mollusca</taxon>
        <taxon>Bivalvia</taxon>
        <taxon>Autobranchia</taxon>
        <taxon>Heteroconchia</taxon>
        <taxon>Euheterodonta</taxon>
        <taxon>Imparidentia</taxon>
        <taxon>Neoheterodontei</taxon>
        <taxon>Myida</taxon>
        <taxon>Dreissenoidea</taxon>
        <taxon>Dreissenidae</taxon>
        <taxon>Dreissena</taxon>
    </lineage>
</organism>
<evidence type="ECO:0000256" key="2">
    <source>
        <dbReference type="SAM" id="SignalP"/>
    </source>
</evidence>
<name>A0A9D4R1J0_DREPO</name>
<accession>A0A9D4R1J0</accession>
<keyword evidence="4" id="KW-1185">Reference proteome</keyword>
<feature type="region of interest" description="Disordered" evidence="1">
    <location>
        <begin position="41"/>
        <end position="142"/>
    </location>
</feature>
<evidence type="ECO:0000313" key="4">
    <source>
        <dbReference type="Proteomes" id="UP000828390"/>
    </source>
</evidence>
<keyword evidence="2" id="KW-0732">Signal</keyword>